<evidence type="ECO:0000256" key="3">
    <source>
        <dbReference type="ARBA" id="ARBA00023015"/>
    </source>
</evidence>
<evidence type="ECO:0000313" key="9">
    <source>
        <dbReference type="Proteomes" id="UP000245910"/>
    </source>
</evidence>
<dbReference type="SUPFAM" id="SSF57701">
    <property type="entry name" value="Zn2/Cys6 DNA-binding domain"/>
    <property type="match status" value="1"/>
</dbReference>
<dbReference type="PROSITE" id="PS50048">
    <property type="entry name" value="ZN2_CY6_FUNGAL_2"/>
    <property type="match status" value="1"/>
</dbReference>
<dbReference type="InterPro" id="IPR052360">
    <property type="entry name" value="Transcr_Regulatory_Proteins"/>
</dbReference>
<evidence type="ECO:0000313" key="8">
    <source>
        <dbReference type="EMBL" id="CEI60151.1"/>
    </source>
</evidence>
<evidence type="ECO:0000256" key="4">
    <source>
        <dbReference type="ARBA" id="ARBA00023125"/>
    </source>
</evidence>
<dbReference type="PROSITE" id="PS00463">
    <property type="entry name" value="ZN2_CY6_FUNGAL_1"/>
    <property type="match status" value="1"/>
</dbReference>
<dbReference type="InterPro" id="IPR036864">
    <property type="entry name" value="Zn2-C6_fun-type_DNA-bd_sf"/>
</dbReference>
<evidence type="ECO:0000256" key="6">
    <source>
        <dbReference type="ARBA" id="ARBA00023242"/>
    </source>
</evidence>
<evidence type="ECO:0000256" key="2">
    <source>
        <dbReference type="ARBA" id="ARBA00022833"/>
    </source>
</evidence>
<dbReference type="GO" id="GO:0000981">
    <property type="term" value="F:DNA-binding transcription factor activity, RNA polymerase II-specific"/>
    <property type="evidence" value="ECO:0007669"/>
    <property type="project" value="InterPro"/>
</dbReference>
<keyword evidence="2" id="KW-0862">Zinc</keyword>
<dbReference type="SMART" id="SM00066">
    <property type="entry name" value="GAL4"/>
    <property type="match status" value="1"/>
</dbReference>
<protein>
    <recommendedName>
        <fullName evidence="7">Zn(2)-C6 fungal-type domain-containing protein</fullName>
    </recommendedName>
</protein>
<keyword evidence="1" id="KW-0479">Metal-binding</keyword>
<dbReference type="STRING" id="56646.A0A2L2T583"/>
<keyword evidence="5" id="KW-0804">Transcription</keyword>
<name>A0A2L2T583_9HYPO</name>
<proteinExistence type="predicted"/>
<keyword evidence="6" id="KW-0539">Nucleus</keyword>
<dbReference type="InterPro" id="IPR001138">
    <property type="entry name" value="Zn2Cys6_DnaBD"/>
</dbReference>
<dbReference type="GO" id="GO:0008270">
    <property type="term" value="F:zinc ion binding"/>
    <property type="evidence" value="ECO:0007669"/>
    <property type="project" value="InterPro"/>
</dbReference>
<evidence type="ECO:0000256" key="5">
    <source>
        <dbReference type="ARBA" id="ARBA00023163"/>
    </source>
</evidence>
<keyword evidence="4" id="KW-0238">DNA-binding</keyword>
<evidence type="ECO:0000256" key="1">
    <source>
        <dbReference type="ARBA" id="ARBA00022723"/>
    </source>
</evidence>
<keyword evidence="3" id="KW-0805">Transcription regulation</keyword>
<dbReference type="CDD" id="cd00067">
    <property type="entry name" value="GAL4"/>
    <property type="match status" value="1"/>
</dbReference>
<dbReference type="Pfam" id="PF00172">
    <property type="entry name" value="Zn_clus"/>
    <property type="match status" value="1"/>
</dbReference>
<feature type="domain" description="Zn(2)-C6 fungal-type" evidence="7">
    <location>
        <begin position="95"/>
        <end position="123"/>
    </location>
</feature>
<dbReference type="AlphaFoldDB" id="A0A2L2T583"/>
<sequence>MRSMKLPYLPQDFIEVIKIFTGRGISTLSLSILSSMPAMAASLDPSSRTDSSAALANLPLHIGPSSAPVQLVPRASNLPSTRQHCRTSKPKVRSGCLTCKKRRVKCDEGKPICDRCAHGDFVCDGYETALSVAGYSTVLWTPVQTSRGSHPPLAPPVIPGLTSQSVPYLDAFRYQIAPELSGSFYMDFCQGSILVGAHQDGSIRQLVLALGALTLAIADDARGTKQHIVHARPLSLRPWGFTTIKNSNHAASLKHYMKGVSSLRDRLRVDPARVPSVDTMLRTVKNLLRENHTSPTQAKLDAGSVEELVSIQHTFTCFCLMSQYSRKFTSPWPTFMSMKTAAAIEPPTLGVDLPTTILARWRFFNSAAMAYIGQAHGVALSKNPVLAASFEHQGQILRSQAELWKQAIKAYLEDDLVSEHAHRLHLLKIHCDLIQIQLACCLDLSDLFYDSFGSRFIGILDDCVEWLKKEVQRGLPRHIILGEGITLPLLAVARLCRIHDVRMDALYIVQRIKWQEGAWDPQFLAQGELGTVVMEEREKEEGGRWVWISDAERASESDPPQGLYLRRALSENGLPIARIVTYESTWWQKACRIADCRKDHSYLAQTIFNI</sequence>
<accession>A0A2L2T583</accession>
<organism evidence="8 9">
    <name type="scientific">Fusarium venenatum</name>
    <dbReference type="NCBI Taxonomy" id="56646"/>
    <lineage>
        <taxon>Eukaryota</taxon>
        <taxon>Fungi</taxon>
        <taxon>Dikarya</taxon>
        <taxon>Ascomycota</taxon>
        <taxon>Pezizomycotina</taxon>
        <taxon>Sordariomycetes</taxon>
        <taxon>Hypocreomycetidae</taxon>
        <taxon>Hypocreales</taxon>
        <taxon>Nectriaceae</taxon>
        <taxon>Fusarium</taxon>
    </lineage>
</organism>
<dbReference type="Gene3D" id="4.10.240.10">
    <property type="entry name" value="Zn(2)-C6 fungal-type DNA-binding domain"/>
    <property type="match status" value="1"/>
</dbReference>
<dbReference type="GO" id="GO:0003677">
    <property type="term" value="F:DNA binding"/>
    <property type="evidence" value="ECO:0007669"/>
    <property type="project" value="UniProtKB-KW"/>
</dbReference>
<dbReference type="EMBL" id="LN649230">
    <property type="protein sequence ID" value="CEI60151.1"/>
    <property type="molecule type" value="Genomic_DNA"/>
</dbReference>
<dbReference type="PANTHER" id="PTHR36206:SF12">
    <property type="entry name" value="ASPERCRYPTIN BIOSYNTHESIS CLUSTER-SPECIFIC TRANSCRIPTION REGULATOR ATNN-RELATED"/>
    <property type="match status" value="1"/>
</dbReference>
<evidence type="ECO:0000259" key="7">
    <source>
        <dbReference type="PROSITE" id="PS50048"/>
    </source>
</evidence>
<reference evidence="9" key="1">
    <citation type="submission" date="2014-10" db="EMBL/GenBank/DDBJ databases">
        <authorList>
            <person name="King R."/>
        </authorList>
    </citation>
    <scope>NUCLEOTIDE SEQUENCE [LARGE SCALE GENOMIC DNA]</scope>
    <source>
        <strain evidence="9">A3/5</strain>
    </source>
</reference>
<dbReference type="Proteomes" id="UP000245910">
    <property type="component" value="Chromosome II"/>
</dbReference>
<dbReference type="PANTHER" id="PTHR36206">
    <property type="entry name" value="ASPERCRYPTIN BIOSYNTHESIS CLUSTER-SPECIFIC TRANSCRIPTION REGULATOR ATNN-RELATED"/>
    <property type="match status" value="1"/>
</dbReference>
<keyword evidence="9" id="KW-1185">Reference proteome</keyword>